<protein>
    <recommendedName>
        <fullName evidence="8">Probable membrane transporter protein</fullName>
    </recommendedName>
</protein>
<dbReference type="EMBL" id="PVBR01000012">
    <property type="protein sequence ID" value="PRD42369.1"/>
    <property type="molecule type" value="Genomic_DNA"/>
</dbReference>
<keyword evidence="5 8" id="KW-0812">Transmembrane</keyword>
<organism evidence="9 10">
    <name type="scientific">Phyllobacterium phragmitis</name>
    <dbReference type="NCBI Taxonomy" id="2670329"/>
    <lineage>
        <taxon>Bacteria</taxon>
        <taxon>Pseudomonadati</taxon>
        <taxon>Pseudomonadota</taxon>
        <taxon>Alphaproteobacteria</taxon>
        <taxon>Hyphomicrobiales</taxon>
        <taxon>Phyllobacteriaceae</taxon>
        <taxon>Phyllobacterium</taxon>
    </lineage>
</organism>
<evidence type="ECO:0000256" key="8">
    <source>
        <dbReference type="RuleBase" id="RU363041"/>
    </source>
</evidence>
<comment type="subcellular location">
    <subcellularLocation>
        <location evidence="1 8">Cell membrane</location>
        <topology evidence="1 8">Multi-pass membrane protein</topology>
    </subcellularLocation>
</comment>
<dbReference type="RefSeq" id="WP_105743008.1">
    <property type="nucleotide sequence ID" value="NZ_PVBR01000012.1"/>
</dbReference>
<keyword evidence="7 8" id="KW-0472">Membrane</keyword>
<accession>A0A2S9IPA4</accession>
<evidence type="ECO:0000256" key="6">
    <source>
        <dbReference type="ARBA" id="ARBA00022989"/>
    </source>
</evidence>
<evidence type="ECO:0000256" key="1">
    <source>
        <dbReference type="ARBA" id="ARBA00004651"/>
    </source>
</evidence>
<feature type="transmembrane region" description="Helical" evidence="8">
    <location>
        <begin position="173"/>
        <end position="192"/>
    </location>
</feature>
<dbReference type="PANTHER" id="PTHR30269:SF37">
    <property type="entry name" value="MEMBRANE TRANSPORTER PROTEIN"/>
    <property type="match status" value="1"/>
</dbReference>
<dbReference type="InterPro" id="IPR052017">
    <property type="entry name" value="TSUP"/>
</dbReference>
<feature type="transmembrane region" description="Helical" evidence="8">
    <location>
        <begin position="199"/>
        <end position="217"/>
    </location>
</feature>
<comment type="caution">
    <text evidence="9">The sequence shown here is derived from an EMBL/GenBank/DDBJ whole genome shotgun (WGS) entry which is preliminary data.</text>
</comment>
<reference evidence="9 10" key="1">
    <citation type="submission" date="2018-02" db="EMBL/GenBank/DDBJ databases">
        <title>The draft genome of Phyllobacterium sp. 1N-3.</title>
        <authorList>
            <person name="Liu L."/>
            <person name="Li L."/>
            <person name="Zhang X."/>
            <person name="Wang T."/>
            <person name="Liang L."/>
        </authorList>
    </citation>
    <scope>NUCLEOTIDE SEQUENCE [LARGE SCALE GENOMIC DNA]</scope>
    <source>
        <strain evidence="9 10">1N-3</strain>
    </source>
</reference>
<comment type="similarity">
    <text evidence="2 8">Belongs to the 4-toluene sulfonate uptake permease (TSUP) (TC 2.A.102) family.</text>
</comment>
<sequence>MIGTAELVTFGLLAFGAAYVQTLTGFAFGLLLMGAVAFTGLIPFAEAAVVISLLTLANAVVVLARGWRDIAARPFFLSLAGAVPMIVVGYALLELLASTSLTALRIVLGVVIVLSSLQLIRRPVLRRRPSSGAAFAVYGALGGLMGGLFSTAGPPLVFQFYRQPMPHMVVRETLVAIFSISSLLRLGLVAVSGDWQSHVLVWALAGLPSVVAATYLARRWPPPLTPRTVRQMAFALLLLSGLSLIAPAIYLGV</sequence>
<evidence type="ECO:0000256" key="7">
    <source>
        <dbReference type="ARBA" id="ARBA00023136"/>
    </source>
</evidence>
<keyword evidence="3" id="KW-0813">Transport</keyword>
<dbReference type="PANTHER" id="PTHR30269">
    <property type="entry name" value="TRANSMEMBRANE PROTEIN YFCA"/>
    <property type="match status" value="1"/>
</dbReference>
<feature type="transmembrane region" description="Helical" evidence="8">
    <location>
        <begin position="12"/>
        <end position="38"/>
    </location>
</feature>
<dbReference type="Proteomes" id="UP000239434">
    <property type="component" value="Unassembled WGS sequence"/>
</dbReference>
<feature type="transmembrane region" description="Helical" evidence="8">
    <location>
        <begin position="229"/>
        <end position="251"/>
    </location>
</feature>
<dbReference type="AlphaFoldDB" id="A0A2S9IPA4"/>
<proteinExistence type="inferred from homology"/>
<evidence type="ECO:0000256" key="5">
    <source>
        <dbReference type="ARBA" id="ARBA00022692"/>
    </source>
</evidence>
<keyword evidence="4 8" id="KW-1003">Cell membrane</keyword>
<dbReference type="GO" id="GO:0005886">
    <property type="term" value="C:plasma membrane"/>
    <property type="evidence" value="ECO:0007669"/>
    <property type="project" value="UniProtKB-SubCell"/>
</dbReference>
<keyword evidence="6 8" id="KW-1133">Transmembrane helix</keyword>
<dbReference type="Pfam" id="PF01925">
    <property type="entry name" value="TauE"/>
    <property type="match status" value="1"/>
</dbReference>
<feature type="transmembrane region" description="Helical" evidence="8">
    <location>
        <begin position="75"/>
        <end position="93"/>
    </location>
</feature>
<keyword evidence="10" id="KW-1185">Reference proteome</keyword>
<dbReference type="InterPro" id="IPR002781">
    <property type="entry name" value="TM_pro_TauE-like"/>
</dbReference>
<gene>
    <name evidence="9" type="ORF">C5748_16390</name>
</gene>
<feature type="transmembrane region" description="Helical" evidence="8">
    <location>
        <begin position="44"/>
        <end position="63"/>
    </location>
</feature>
<name>A0A2S9IPA4_9HYPH</name>
<evidence type="ECO:0000313" key="9">
    <source>
        <dbReference type="EMBL" id="PRD42369.1"/>
    </source>
</evidence>
<evidence type="ECO:0000256" key="3">
    <source>
        <dbReference type="ARBA" id="ARBA00022448"/>
    </source>
</evidence>
<feature type="transmembrane region" description="Helical" evidence="8">
    <location>
        <begin position="132"/>
        <end position="153"/>
    </location>
</feature>
<evidence type="ECO:0000256" key="4">
    <source>
        <dbReference type="ARBA" id="ARBA00022475"/>
    </source>
</evidence>
<evidence type="ECO:0000313" key="10">
    <source>
        <dbReference type="Proteomes" id="UP000239434"/>
    </source>
</evidence>
<feature type="transmembrane region" description="Helical" evidence="8">
    <location>
        <begin position="99"/>
        <end position="120"/>
    </location>
</feature>
<evidence type="ECO:0000256" key="2">
    <source>
        <dbReference type="ARBA" id="ARBA00009142"/>
    </source>
</evidence>